<dbReference type="EMBL" id="VIIS01002156">
    <property type="protein sequence ID" value="KAF0287929.1"/>
    <property type="molecule type" value="Genomic_DNA"/>
</dbReference>
<name>A0A6A4V457_AMPAM</name>
<protein>
    <submittedName>
        <fullName evidence="3">Uncharacterized protein</fullName>
    </submittedName>
</protein>
<sequence>MPRSGALRVPGAGTELQDGDSATSTDGQSGAGERHSVSELVRAYGDASGDSQKRDRSESGDQAPAGKRGARERSGEPTRSPSALSSKSSRSFRDELDAAVEDLEQRVTTSLSRDLHDFRERMSAQIERLLNRVQDLEQHVEERDNVIDRLSDDLRRSRQEVSALQSRIEDAEVNSRLPCLVLSGPALAPHRDPRLKPPLPERPLAAAPPGQATLDQGGEMTSLSSDHRAGGEGGAGQCAPGADGGRGGASVRSAVRGGAWEERENVNALVVSTLNRMMPGLNMDLNEIDRAHRLPGANNRVIVRFVRSGQDSVRDQVMNRRLELRGKELFINESLTKLRNTIFQSLLAAKREKKIYTVYSRGGLVFFKEKQHGTATRVNSLEQLRELGFTPLQR</sequence>
<organism evidence="3 4">
    <name type="scientific">Amphibalanus amphitrite</name>
    <name type="common">Striped barnacle</name>
    <name type="synonym">Balanus amphitrite</name>
    <dbReference type="NCBI Taxonomy" id="1232801"/>
    <lineage>
        <taxon>Eukaryota</taxon>
        <taxon>Metazoa</taxon>
        <taxon>Ecdysozoa</taxon>
        <taxon>Arthropoda</taxon>
        <taxon>Crustacea</taxon>
        <taxon>Multicrustacea</taxon>
        <taxon>Cirripedia</taxon>
        <taxon>Thoracica</taxon>
        <taxon>Thoracicalcarea</taxon>
        <taxon>Balanomorpha</taxon>
        <taxon>Balanoidea</taxon>
        <taxon>Balanidae</taxon>
        <taxon>Amphibalaninae</taxon>
        <taxon>Amphibalanus</taxon>
    </lineage>
</organism>
<feature type="compositionally biased region" description="Gly residues" evidence="2">
    <location>
        <begin position="231"/>
        <end position="248"/>
    </location>
</feature>
<dbReference type="Proteomes" id="UP000440578">
    <property type="component" value="Unassembled WGS sequence"/>
</dbReference>
<evidence type="ECO:0000313" key="3">
    <source>
        <dbReference type="EMBL" id="KAF0287929.1"/>
    </source>
</evidence>
<comment type="caution">
    <text evidence="3">The sequence shown here is derived from an EMBL/GenBank/DDBJ whole genome shotgun (WGS) entry which is preliminary data.</text>
</comment>
<feature type="coiled-coil region" evidence="1">
    <location>
        <begin position="119"/>
        <end position="174"/>
    </location>
</feature>
<feature type="region of interest" description="Disordered" evidence="2">
    <location>
        <begin position="185"/>
        <end position="250"/>
    </location>
</feature>
<reference evidence="3 4" key="1">
    <citation type="submission" date="2019-07" db="EMBL/GenBank/DDBJ databases">
        <title>Draft genome assembly of a fouling barnacle, Amphibalanus amphitrite (Darwin, 1854): The first reference genome for Thecostraca.</title>
        <authorList>
            <person name="Kim W."/>
        </authorList>
    </citation>
    <scope>NUCLEOTIDE SEQUENCE [LARGE SCALE GENOMIC DNA]</scope>
    <source>
        <strain evidence="3">SNU_AA5</strain>
        <tissue evidence="3">Soma without cirri and trophi</tissue>
    </source>
</reference>
<gene>
    <name evidence="3" type="ORF">FJT64_013651</name>
</gene>
<feature type="region of interest" description="Disordered" evidence="2">
    <location>
        <begin position="1"/>
        <end position="92"/>
    </location>
</feature>
<evidence type="ECO:0000256" key="1">
    <source>
        <dbReference type="SAM" id="Coils"/>
    </source>
</evidence>
<feature type="compositionally biased region" description="Low complexity" evidence="2">
    <location>
        <begin position="79"/>
        <end position="89"/>
    </location>
</feature>
<dbReference type="SUPFAM" id="SSF58100">
    <property type="entry name" value="Bacterial hemolysins"/>
    <property type="match status" value="1"/>
</dbReference>
<accession>A0A6A4V457</accession>
<keyword evidence="1" id="KW-0175">Coiled coil</keyword>
<evidence type="ECO:0000256" key="2">
    <source>
        <dbReference type="SAM" id="MobiDB-lite"/>
    </source>
</evidence>
<dbReference type="OrthoDB" id="5971624at2759"/>
<evidence type="ECO:0000313" key="4">
    <source>
        <dbReference type="Proteomes" id="UP000440578"/>
    </source>
</evidence>
<dbReference type="AlphaFoldDB" id="A0A6A4V457"/>
<keyword evidence="4" id="KW-1185">Reference proteome</keyword>
<proteinExistence type="predicted"/>